<evidence type="ECO:0000256" key="1">
    <source>
        <dbReference type="ARBA" id="ARBA00022679"/>
    </source>
</evidence>
<keyword evidence="2" id="KW-0658">Purine biosynthesis</keyword>
<dbReference type="InterPro" id="IPR016193">
    <property type="entry name" value="Cytidine_deaminase-like"/>
</dbReference>
<dbReference type="PANTHER" id="PTHR11692:SF0">
    <property type="entry name" value="BIFUNCTIONAL PURINE BIOSYNTHESIS PROTEIN ATIC"/>
    <property type="match status" value="1"/>
</dbReference>
<dbReference type="AlphaFoldDB" id="A0A938YX54"/>
<evidence type="ECO:0000256" key="3">
    <source>
        <dbReference type="ARBA" id="ARBA00022801"/>
    </source>
</evidence>
<sequence length="331" mass="36226">TISHFIHNKFLGKKHFPEKLSLTFEKLQDLRYGENWHQKAAFYREPLATKAGIAAARQLHGKALSFNNINDANAAIELAKEFTEATAVLIKHANPCGVASSKNISTAFRNALECDKTSAFGSIIALNRKCDFATAKQVSSFFNELVVAPKYDKKALSMLKRKSNLRILLLPGLDKPHFSRGIDFRAVEGGALVQTLDSKKLRESDCKVVSKRKPSQDEMQDMLFAWSVAKYAKSNAIILAKGKATVGIGAGQMSRIDSTDIAVKKSSGKCKASVLASDSFFPFRDNVDLAAKEGITAIIAPGGSIKDNEIIAAANEHNLAMVFTGIRHFRH</sequence>
<dbReference type="SMART" id="SM00798">
    <property type="entry name" value="AICARFT_IMPCHas"/>
    <property type="match status" value="1"/>
</dbReference>
<comment type="caution">
    <text evidence="5">The sequence shown here is derived from an EMBL/GenBank/DDBJ whole genome shotgun (WGS) entry which is preliminary data.</text>
</comment>
<dbReference type="GO" id="GO:0006189">
    <property type="term" value="P:'de novo' IMP biosynthetic process"/>
    <property type="evidence" value="ECO:0007669"/>
    <property type="project" value="TreeGrafter"/>
</dbReference>
<feature type="non-terminal residue" evidence="5">
    <location>
        <position position="1"/>
    </location>
</feature>
<dbReference type="EC" id="2.1.2.3" evidence="5"/>
<dbReference type="EC" id="3.5.4.10" evidence="5"/>
<dbReference type="FunFam" id="3.40.140.20:FF:000002">
    <property type="entry name" value="Bifunctional purine biosynthesis protein PurH"/>
    <property type="match status" value="1"/>
</dbReference>
<evidence type="ECO:0000313" key="6">
    <source>
        <dbReference type="Proteomes" id="UP000809243"/>
    </source>
</evidence>
<dbReference type="GO" id="GO:0004643">
    <property type="term" value="F:phosphoribosylaminoimidazolecarboxamide formyltransferase activity"/>
    <property type="evidence" value="ECO:0007669"/>
    <property type="project" value="UniProtKB-EC"/>
</dbReference>
<organism evidence="5 6">
    <name type="scientific">Candidatus Iainarchaeum sp</name>
    <dbReference type="NCBI Taxonomy" id="3101447"/>
    <lineage>
        <taxon>Archaea</taxon>
        <taxon>Candidatus Iainarchaeota</taxon>
        <taxon>Candidatus Iainarchaeia</taxon>
        <taxon>Candidatus Iainarchaeales</taxon>
        <taxon>Candidatus Iainarchaeaceae</taxon>
        <taxon>Candidatus Iainarchaeum</taxon>
    </lineage>
</organism>
<evidence type="ECO:0000256" key="2">
    <source>
        <dbReference type="ARBA" id="ARBA00022755"/>
    </source>
</evidence>
<dbReference type="EMBL" id="JAFGDB010000010">
    <property type="protein sequence ID" value="MBN2066958.1"/>
    <property type="molecule type" value="Genomic_DNA"/>
</dbReference>
<keyword evidence="1 5" id="KW-0808">Transferase</keyword>
<dbReference type="FunFam" id="3.40.140.20:FF:000001">
    <property type="entry name" value="Bifunctional purine biosynthesis protein PurH"/>
    <property type="match status" value="1"/>
</dbReference>
<dbReference type="GO" id="GO:0005829">
    <property type="term" value="C:cytosol"/>
    <property type="evidence" value="ECO:0007669"/>
    <property type="project" value="TreeGrafter"/>
</dbReference>
<dbReference type="SUPFAM" id="SSF53927">
    <property type="entry name" value="Cytidine deaminase-like"/>
    <property type="match status" value="1"/>
</dbReference>
<dbReference type="Proteomes" id="UP000809243">
    <property type="component" value="Unassembled WGS sequence"/>
</dbReference>
<proteinExistence type="predicted"/>
<dbReference type="NCBIfam" id="NF002049">
    <property type="entry name" value="PRK00881.1"/>
    <property type="match status" value="1"/>
</dbReference>
<accession>A0A938YX54</accession>
<gene>
    <name evidence="5" type="primary">purH</name>
    <name evidence="5" type="ORF">JW744_00640</name>
</gene>
<dbReference type="PANTHER" id="PTHR11692">
    <property type="entry name" value="BIFUNCTIONAL PURINE BIOSYNTHESIS PROTEIN PURH"/>
    <property type="match status" value="1"/>
</dbReference>
<dbReference type="Gene3D" id="3.40.140.20">
    <property type="match status" value="2"/>
</dbReference>
<reference evidence="5" key="1">
    <citation type="submission" date="2021-01" db="EMBL/GenBank/DDBJ databases">
        <title>Active Sulfur Cycling in an Early Earth Analoge.</title>
        <authorList>
            <person name="Hahn C.R."/>
            <person name="Youssef N.H."/>
            <person name="Elshahed M."/>
        </authorList>
    </citation>
    <scope>NUCLEOTIDE SEQUENCE</scope>
    <source>
        <strain evidence="5">Zod_Metabat.1151</strain>
    </source>
</reference>
<dbReference type="InterPro" id="IPR024051">
    <property type="entry name" value="AICAR_Tfase_dup_dom_sf"/>
</dbReference>
<evidence type="ECO:0000313" key="5">
    <source>
        <dbReference type="EMBL" id="MBN2066958.1"/>
    </source>
</evidence>
<dbReference type="InterPro" id="IPR002695">
    <property type="entry name" value="PurH-like"/>
</dbReference>
<dbReference type="GO" id="GO:0003937">
    <property type="term" value="F:IMP cyclohydrolase activity"/>
    <property type="evidence" value="ECO:0007669"/>
    <property type="project" value="UniProtKB-EC"/>
</dbReference>
<name>A0A938YX54_9ARCH</name>
<keyword evidence="4" id="KW-0511">Multifunctional enzyme</keyword>
<dbReference type="Pfam" id="PF01808">
    <property type="entry name" value="AICARFT_IMPCHas"/>
    <property type="match status" value="1"/>
</dbReference>
<keyword evidence="3 5" id="KW-0378">Hydrolase</keyword>
<protein>
    <submittedName>
        <fullName evidence="5">Bifunctional phosphoribosylaminoimidazolecarboxamide formyltransferase/IMP cyclohydrolase</fullName>
        <ecNumber evidence="5">2.1.2.3</ecNumber>
        <ecNumber evidence="5">3.5.4.10</ecNumber>
    </submittedName>
</protein>
<evidence type="ECO:0000256" key="4">
    <source>
        <dbReference type="ARBA" id="ARBA00023268"/>
    </source>
</evidence>